<protein>
    <submittedName>
        <fullName evidence="3">IS4 family transposase</fullName>
    </submittedName>
</protein>
<evidence type="ECO:0000313" key="5">
    <source>
        <dbReference type="Proteomes" id="UP000829560"/>
    </source>
</evidence>
<dbReference type="EMBL" id="CP093310">
    <property type="protein sequence ID" value="UNK04974.2"/>
    <property type="molecule type" value="Genomic_DNA"/>
</dbReference>
<dbReference type="KEGG" id="prae:MN210_12990"/>
<dbReference type="PANTHER" id="PTHR37529:SF1">
    <property type="entry name" value="TRANSPOSASE INSG FOR INSERTION SEQUENCE ELEMENT IS4-RELATED"/>
    <property type="match status" value="1"/>
</dbReference>
<dbReference type="SUPFAM" id="SSF53098">
    <property type="entry name" value="Ribonuclease H-like"/>
    <property type="match status" value="1"/>
</dbReference>
<dbReference type="NCBIfam" id="NF033592">
    <property type="entry name" value="transpos_IS4_1"/>
    <property type="match status" value="1"/>
</dbReference>
<organism evidence="3 5">
    <name type="scientific">Psychrobacter raelei</name>
    <dbReference type="NCBI Taxonomy" id="2565531"/>
    <lineage>
        <taxon>Bacteria</taxon>
        <taxon>Pseudomonadati</taxon>
        <taxon>Pseudomonadota</taxon>
        <taxon>Gammaproteobacteria</taxon>
        <taxon>Moraxellales</taxon>
        <taxon>Moraxellaceae</taxon>
        <taxon>Psychrobacter</taxon>
    </lineage>
</organism>
<dbReference type="KEGG" id="prae:MN210_13445"/>
<feature type="domain" description="Transposase IS4-like" evidence="1">
    <location>
        <begin position="127"/>
        <end position="347"/>
    </location>
</feature>
<dbReference type="Pfam" id="PF01609">
    <property type="entry name" value="DDE_Tnp_1"/>
    <property type="match status" value="1"/>
</dbReference>
<proteinExistence type="predicted"/>
<accession>A0AAT9PEP5</accession>
<dbReference type="Pfam" id="PF13006">
    <property type="entry name" value="Nterm_IS4"/>
    <property type="match status" value="1"/>
</dbReference>
<evidence type="ECO:0000313" key="4">
    <source>
        <dbReference type="EMBL" id="UNK05032.2"/>
    </source>
</evidence>
<dbReference type="Proteomes" id="UP000829560">
    <property type="component" value="Chromosome"/>
</dbReference>
<gene>
    <name evidence="3" type="ORF">MN210_12990</name>
    <name evidence="4" type="ORF">MN210_13445</name>
</gene>
<feature type="domain" description="Transposase IS4 N-terminal" evidence="2">
    <location>
        <begin position="16"/>
        <end position="104"/>
    </location>
</feature>
<evidence type="ECO:0000259" key="1">
    <source>
        <dbReference type="Pfam" id="PF01609"/>
    </source>
</evidence>
<reference evidence="3" key="2">
    <citation type="submission" date="2024-03" db="EMBL/GenBank/DDBJ databases">
        <title>Psychrobacter raelis sp. nov. isolated from a dog with peritonitis.</title>
        <authorList>
            <person name="Schiavone A."/>
            <person name="Manzulli V."/>
            <person name="Camarda A."/>
            <person name="Cafiero M.A."/>
            <person name="Vasco I."/>
            <person name="Marino L."/>
            <person name="Pennuzzi G."/>
            <person name="Serrecchia L."/>
            <person name="Galante D."/>
            <person name="Pugliese N."/>
        </authorList>
    </citation>
    <scope>NUCLEOTIDE SEQUENCE</scope>
    <source>
        <strain evidence="3">PraFG1</strain>
    </source>
</reference>
<evidence type="ECO:0000259" key="2">
    <source>
        <dbReference type="Pfam" id="PF13006"/>
    </source>
</evidence>
<evidence type="ECO:0000313" key="3">
    <source>
        <dbReference type="EMBL" id="UNK04974.2"/>
    </source>
</evidence>
<reference evidence="5" key="1">
    <citation type="submission" date="2022-03" db="EMBL/GenBank/DDBJ databases">
        <title>Psychrobacter raelis sp. nov. isolated from a dog with peritonitis.</title>
        <authorList>
            <person name="Schiavone A."/>
            <person name="Manzulli V."/>
            <person name="Camarda A."/>
            <person name="Cafiero M.A."/>
            <person name="Vasco I."/>
            <person name="Marino L."/>
            <person name="Pennuzzi G."/>
            <person name="Serrecchia L."/>
            <person name="Galante D."/>
            <person name="Pugliese N."/>
        </authorList>
    </citation>
    <scope>NUCLEOTIDE SEQUENCE [LARGE SCALE GENOMIC DNA]</scope>
    <source>
        <strain evidence="4 5">PraFG1</strain>
    </source>
</reference>
<dbReference type="GO" id="GO:0003677">
    <property type="term" value="F:DNA binding"/>
    <property type="evidence" value="ECO:0007669"/>
    <property type="project" value="InterPro"/>
</dbReference>
<dbReference type="PANTHER" id="PTHR37529">
    <property type="entry name" value="TRANSPOSASE INSG FOR INSERTION SEQUENCE ELEMENT IS4-RELATED"/>
    <property type="match status" value="1"/>
</dbReference>
<dbReference type="InterPro" id="IPR047952">
    <property type="entry name" value="Transpos_IS4"/>
</dbReference>
<name>A0AAT9PEP5_9GAMM</name>
<dbReference type="InterPro" id="IPR002559">
    <property type="entry name" value="Transposase_11"/>
</dbReference>
<dbReference type="RefSeq" id="WP_338412165.1">
    <property type="nucleotide sequence ID" value="NZ_CP093310.2"/>
</dbReference>
<dbReference type="EMBL" id="CP093310">
    <property type="protein sequence ID" value="UNK05032.2"/>
    <property type="molecule type" value="Genomic_DNA"/>
</dbReference>
<dbReference type="GO" id="GO:0006313">
    <property type="term" value="P:DNA transposition"/>
    <property type="evidence" value="ECO:0007669"/>
    <property type="project" value="InterPro"/>
</dbReference>
<dbReference type="InterPro" id="IPR012337">
    <property type="entry name" value="RNaseH-like_sf"/>
</dbReference>
<keyword evidence="5" id="KW-1185">Reference proteome</keyword>
<dbReference type="GO" id="GO:0004803">
    <property type="term" value="F:transposase activity"/>
    <property type="evidence" value="ECO:0007669"/>
    <property type="project" value="InterPro"/>
</dbReference>
<sequence length="433" mass="50334">MRLQDAINETHKRTPDTLEQFSELIDPEWIQQALEYTGKASIRRRKLPAEHVVWIVIGTALYRNRSIWYITEQMRLNLDSQACVPSAVVQARQRLGHEPLKQLFHQLSAHYQTESRAQQQDFMGLSVHAVDGVVYSLPSTDENLQYFSSSKGRTKEAPYPQMRSVCLINTDTHEVIDTTLADMGQGEITLARQLNVQDNSITLFDRAYFSADLLISWQQAHPNSHWLMRAKDNLRYTVIETFSEGDYLIQMPVSPQAQKKNPNLPATWQARLIECRYEGKTRRYITSLIDDKRFTKDKVAQLYLQRWEIEMAFREIKSDLQQGLLLRSKLPQLVLQEFWGLMIAYNLIRRLMRYMALRAKVSPLRISFHMASITIVDLLRFAPLQAAGLFPKLLDAVLEEGKLFVIPERRKRSCPRVVKGKPQKYPKKNTSQR</sequence>
<dbReference type="AlphaFoldDB" id="A0AAT9PEP5"/>
<dbReference type="InterPro" id="IPR024473">
    <property type="entry name" value="Transposases_IS4_N"/>
</dbReference>